<dbReference type="Gene3D" id="3.30.420.10">
    <property type="entry name" value="Ribonuclease H-like superfamily/Ribonuclease H"/>
    <property type="match status" value="1"/>
</dbReference>
<keyword evidence="2" id="KW-1185">Reference proteome</keyword>
<organism evidence="1 2">
    <name type="scientific">Halobellus clavatus</name>
    <dbReference type="NCBI Taxonomy" id="660517"/>
    <lineage>
        <taxon>Archaea</taxon>
        <taxon>Methanobacteriati</taxon>
        <taxon>Methanobacteriota</taxon>
        <taxon>Stenosarchaea group</taxon>
        <taxon>Halobacteria</taxon>
        <taxon>Halobacteriales</taxon>
        <taxon>Haloferacaceae</taxon>
        <taxon>Halobellus</taxon>
    </lineage>
</organism>
<dbReference type="AlphaFoldDB" id="A0A1H3J0J7"/>
<protein>
    <submittedName>
        <fullName evidence="1">DNA polymerase III, epsilon subunit</fullName>
    </submittedName>
</protein>
<dbReference type="RefSeq" id="WP_089768641.1">
    <property type="nucleotide sequence ID" value="NZ_FNPB01000011.1"/>
</dbReference>
<evidence type="ECO:0000313" key="1">
    <source>
        <dbReference type="EMBL" id="SDY33533.1"/>
    </source>
</evidence>
<sequence length="215" mass="23972">MGNLDPIAFDIETSGLEPGAVITVAGLATEMGVWIALNTAERYADTDRLQRGIADEVSANVRLSVFQSEERLLEGIREFSSAAIDGDRHYLTAYNGERWNGGFDLPFLRSACVRQEVVWPFPNLAYADTMDMVGRFYTGDVNDLVGVYEALIGEVDCDPFDDSERAVTTYEEGDWVPLLLHNIADILRTRELAVVAGRYVPKSDFKMKNLNPPDR</sequence>
<proteinExistence type="predicted"/>
<reference evidence="2" key="1">
    <citation type="submission" date="2016-10" db="EMBL/GenBank/DDBJ databases">
        <authorList>
            <person name="Varghese N."/>
            <person name="Submissions S."/>
        </authorList>
    </citation>
    <scope>NUCLEOTIDE SEQUENCE [LARGE SCALE GENOMIC DNA]</scope>
    <source>
        <strain evidence="2">CGMCC 1.10118</strain>
    </source>
</reference>
<evidence type="ECO:0000313" key="2">
    <source>
        <dbReference type="Proteomes" id="UP000199170"/>
    </source>
</evidence>
<name>A0A1H3J0J7_9EURY</name>
<gene>
    <name evidence="1" type="ORF">SAMN04487946_111113</name>
</gene>
<dbReference type="InterPro" id="IPR036397">
    <property type="entry name" value="RNaseH_sf"/>
</dbReference>
<dbReference type="SUPFAM" id="SSF53098">
    <property type="entry name" value="Ribonuclease H-like"/>
    <property type="match status" value="1"/>
</dbReference>
<dbReference type="EMBL" id="FNPB01000011">
    <property type="protein sequence ID" value="SDY33533.1"/>
    <property type="molecule type" value="Genomic_DNA"/>
</dbReference>
<dbReference type="InterPro" id="IPR012337">
    <property type="entry name" value="RNaseH-like_sf"/>
</dbReference>
<dbReference type="Proteomes" id="UP000199170">
    <property type="component" value="Unassembled WGS sequence"/>
</dbReference>
<dbReference type="GO" id="GO:0003676">
    <property type="term" value="F:nucleic acid binding"/>
    <property type="evidence" value="ECO:0007669"/>
    <property type="project" value="InterPro"/>
</dbReference>
<dbReference type="OrthoDB" id="318070at2157"/>
<accession>A0A1H3J0J7</accession>